<name>A0A076LU43_9GAMM</name>
<reference evidence="1 2" key="1">
    <citation type="journal article" date="2012" name="PLoS ONE">
        <title>Edwardsiella comparative phylogenomics reveal the new intra/inter-species taxonomic relationships, virulence evolution and niche adaptation mechanisms.</title>
        <authorList>
            <person name="Yang M."/>
            <person name="Lv Y."/>
            <person name="Xiao J."/>
            <person name="Wu H."/>
            <person name="Zheng H."/>
            <person name="Liu Q."/>
            <person name="Zhang Y."/>
            <person name="Wang Q."/>
        </authorList>
    </citation>
    <scope>NUCLEOTIDE SEQUENCE [LARGE SCALE GENOMIC DNA]</scope>
    <source>
        <strain evidence="2">080813</strain>
    </source>
</reference>
<dbReference type="EMBL" id="CP006664">
    <property type="protein sequence ID" value="AIJ09988.1"/>
    <property type="molecule type" value="Genomic_DNA"/>
</dbReference>
<evidence type="ECO:0000313" key="1">
    <source>
        <dbReference type="EMBL" id="AIJ09988.1"/>
    </source>
</evidence>
<proteinExistence type="predicted"/>
<organism evidence="1 2">
    <name type="scientific">Edwardsiella anguillarum ET080813</name>
    <dbReference type="NCBI Taxonomy" id="667120"/>
    <lineage>
        <taxon>Bacteria</taxon>
        <taxon>Pseudomonadati</taxon>
        <taxon>Pseudomonadota</taxon>
        <taxon>Gammaproteobacteria</taxon>
        <taxon>Enterobacterales</taxon>
        <taxon>Hafniaceae</taxon>
        <taxon>Edwardsiella</taxon>
    </lineage>
</organism>
<accession>A0A076LU43</accession>
<sequence>MTTGCSTGVKQAKACAARPLQEWQNMGDAQREKRNGKKAGW</sequence>
<gene>
    <name evidence="1" type="ORF">ETEE_3568</name>
</gene>
<dbReference type="HOGENOM" id="CLU_3269307_0_0_6"/>
<evidence type="ECO:0000313" key="2">
    <source>
        <dbReference type="Proteomes" id="UP000028681"/>
    </source>
</evidence>
<dbReference type="KEGG" id="ete:ETEE_3568"/>
<dbReference type="AlphaFoldDB" id="A0A076LU43"/>
<dbReference type="Proteomes" id="UP000028681">
    <property type="component" value="Chromosome"/>
</dbReference>
<protein>
    <submittedName>
        <fullName evidence="1">Uncharacterized protein</fullName>
    </submittedName>
</protein>